<feature type="domain" description="PhoU" evidence="7">
    <location>
        <begin position="340"/>
        <end position="420"/>
    </location>
</feature>
<dbReference type="PATRIC" id="fig|1125411.7.peg.616"/>
<evidence type="ECO:0000256" key="6">
    <source>
        <dbReference type="SAM" id="Phobius"/>
    </source>
</evidence>
<dbReference type="InterPro" id="IPR026022">
    <property type="entry name" value="PhoU_dom"/>
</dbReference>
<keyword evidence="5 6" id="KW-0472">Membrane</keyword>
<proteinExistence type="predicted"/>
<dbReference type="Proteomes" id="UP000068905">
    <property type="component" value="Chromosome"/>
</dbReference>
<dbReference type="KEGG" id="tsn:W908_03160"/>
<evidence type="ECO:0000256" key="3">
    <source>
        <dbReference type="ARBA" id="ARBA00022692"/>
    </source>
</evidence>
<dbReference type="Gene3D" id="1.20.58.220">
    <property type="entry name" value="Phosphate transport system protein phou homolog 2, domain 2"/>
    <property type="match status" value="1"/>
</dbReference>
<feature type="transmembrane region" description="Helical" evidence="6">
    <location>
        <begin position="47"/>
        <end position="69"/>
    </location>
</feature>
<gene>
    <name evidence="8" type="ORF">W908_03160</name>
</gene>
<evidence type="ECO:0000313" key="8">
    <source>
        <dbReference type="EMBL" id="ALE02646.1"/>
    </source>
</evidence>
<dbReference type="PANTHER" id="PTHR10010">
    <property type="entry name" value="SOLUTE CARRIER FAMILY 34 SODIUM PHOSPHATE , MEMBER 2-RELATED"/>
    <property type="match status" value="1"/>
</dbReference>
<dbReference type="NCBIfam" id="NF037997">
    <property type="entry name" value="Na_Pi_symport"/>
    <property type="match status" value="1"/>
</dbReference>
<dbReference type="STRING" id="1125411.W908_03160"/>
<reference evidence="8 9" key="1">
    <citation type="journal article" date="2015" name="Genome Announc.">
        <title>Genome Sequence of 'Candidatus Thioglobus singularis' Strain PS1, a Mixotroph from the SUP05 Clade of Marine Gammaproteobacteria.</title>
        <authorList>
            <person name="Marshall K.T."/>
            <person name="Morris R.M."/>
        </authorList>
    </citation>
    <scope>NUCLEOTIDE SEQUENCE [LARGE SCALE GENOMIC DNA]</scope>
    <source>
        <strain evidence="8 9">PS1</strain>
    </source>
</reference>
<evidence type="ECO:0000313" key="9">
    <source>
        <dbReference type="Proteomes" id="UP000068905"/>
    </source>
</evidence>
<protein>
    <recommendedName>
        <fullName evidence="7">PhoU domain-containing protein</fullName>
    </recommendedName>
</protein>
<dbReference type="InterPro" id="IPR038078">
    <property type="entry name" value="PhoU-like_sf"/>
</dbReference>
<name>A0A0M4L5H6_9GAMM</name>
<dbReference type="GO" id="GO:0005436">
    <property type="term" value="F:sodium:phosphate symporter activity"/>
    <property type="evidence" value="ECO:0007669"/>
    <property type="project" value="InterPro"/>
</dbReference>
<keyword evidence="2" id="KW-1003">Cell membrane</keyword>
<dbReference type="PANTHER" id="PTHR10010:SF46">
    <property type="entry name" value="SODIUM-DEPENDENT PHOSPHATE TRANSPORT PROTEIN 2B"/>
    <property type="match status" value="1"/>
</dbReference>
<dbReference type="Pfam" id="PF02690">
    <property type="entry name" value="Na_Pi_cotrans"/>
    <property type="match status" value="2"/>
</dbReference>
<feature type="transmembrane region" description="Helical" evidence="6">
    <location>
        <begin position="210"/>
        <end position="227"/>
    </location>
</feature>
<feature type="transmembrane region" description="Helical" evidence="6">
    <location>
        <begin position="76"/>
        <end position="98"/>
    </location>
</feature>
<keyword evidence="9" id="KW-1185">Reference proteome</keyword>
<dbReference type="AlphaFoldDB" id="A0A0M4L5H6"/>
<dbReference type="GO" id="GO:0005886">
    <property type="term" value="C:plasma membrane"/>
    <property type="evidence" value="ECO:0007669"/>
    <property type="project" value="UniProtKB-SubCell"/>
</dbReference>
<organism evidence="8 9">
    <name type="scientific">Candidatus Pseudothioglobus singularis PS1</name>
    <dbReference type="NCBI Taxonomy" id="1125411"/>
    <lineage>
        <taxon>Bacteria</taxon>
        <taxon>Pseudomonadati</taxon>
        <taxon>Pseudomonadota</taxon>
        <taxon>Gammaproteobacteria</taxon>
        <taxon>Candidatus Pseudothioglobaceae</taxon>
        <taxon>Candidatus Pseudothioglobus</taxon>
    </lineage>
</organism>
<dbReference type="OrthoDB" id="5778511at2"/>
<dbReference type="SUPFAM" id="SSF109755">
    <property type="entry name" value="PhoU-like"/>
    <property type="match status" value="1"/>
</dbReference>
<evidence type="ECO:0000259" key="7">
    <source>
        <dbReference type="Pfam" id="PF01895"/>
    </source>
</evidence>
<keyword evidence="4 6" id="KW-1133">Transmembrane helix</keyword>
<dbReference type="InterPro" id="IPR003841">
    <property type="entry name" value="Na/Pi_transpt"/>
</dbReference>
<feature type="transmembrane region" description="Helical" evidence="6">
    <location>
        <begin position="104"/>
        <end position="121"/>
    </location>
</feature>
<evidence type="ECO:0000256" key="2">
    <source>
        <dbReference type="ARBA" id="ARBA00022475"/>
    </source>
</evidence>
<dbReference type="GO" id="GO:0044341">
    <property type="term" value="P:sodium-dependent phosphate transport"/>
    <property type="evidence" value="ECO:0007669"/>
    <property type="project" value="InterPro"/>
</dbReference>
<feature type="transmembrane region" description="Helical" evidence="6">
    <location>
        <begin position="239"/>
        <end position="260"/>
    </location>
</feature>
<feature type="transmembrane region" description="Helical" evidence="6">
    <location>
        <begin position="172"/>
        <end position="198"/>
    </location>
</feature>
<comment type="subcellular location">
    <subcellularLocation>
        <location evidence="1">Cell membrane</location>
        <topology evidence="1">Multi-pass membrane protein</topology>
    </subcellularLocation>
</comment>
<feature type="transmembrane region" description="Helical" evidence="6">
    <location>
        <begin position="272"/>
        <end position="292"/>
    </location>
</feature>
<accession>A0A0M4L5H6</accession>
<evidence type="ECO:0000256" key="1">
    <source>
        <dbReference type="ARBA" id="ARBA00004651"/>
    </source>
</evidence>
<feature type="transmembrane region" description="Helical" evidence="6">
    <location>
        <begin position="133"/>
        <end position="152"/>
    </location>
</feature>
<keyword evidence="3 6" id="KW-0812">Transmembrane</keyword>
<dbReference type="RefSeq" id="WP_053819889.1">
    <property type="nucleotide sequence ID" value="NZ_CP006911.1"/>
</dbReference>
<evidence type="ECO:0000256" key="4">
    <source>
        <dbReference type="ARBA" id="ARBA00022989"/>
    </source>
</evidence>
<sequence>MSILIELLGSVALLLWGLRMVRTGVMRAYGTNLKRFARRSEGKIFPAFLSGLVVAALLQSSTATILISASFAGQNLIGVGSAFITMLGADVGTSIAVLIASQKFTTVAPLLLAIGVFGFIGSKENKWQNVFRAVSGLGLILFALLLISNTAGELSKFEQFKSLLEIFSNQPIFFVLLALVMTYLSYSSLAIVLLSVSFLATGVIGLNEGLYLVLGANLGSGMLPLISSWNSSVVEKTPIIANLLVRIFCIIIFYPFVDLFAQFFLSFASMELVPALYHLTLNLIVAVIGIAFSTQILGFTSKLELESNTDDTKSDSKFLESDDFSMPAVSLANAKRQALRIAEVSQNMVVSSLAVMRDDNDLLRNEIIKNEDTVDNLFDSIKLYIAQILQEELTPAESQQALNILNFTTNMEHIGDIVNNSLMDISKKKISKHIQFSKEGFSEIISIHEVVCSDYDLAISTFMSNDCELAKVLYGKKQELHKLETKSVSKHLQRIGKGVTDSLETSSMHIDVIRDYKRINSLLSSIAYPILFASGEILETRLKQNS</sequence>
<dbReference type="EMBL" id="CP006911">
    <property type="protein sequence ID" value="ALE02646.1"/>
    <property type="molecule type" value="Genomic_DNA"/>
</dbReference>
<dbReference type="Pfam" id="PF01895">
    <property type="entry name" value="PhoU"/>
    <property type="match status" value="1"/>
</dbReference>
<evidence type="ECO:0000256" key="5">
    <source>
        <dbReference type="ARBA" id="ARBA00023136"/>
    </source>
</evidence>